<dbReference type="AlphaFoldDB" id="H3NIV0"/>
<keyword evidence="3" id="KW-0274">FAD</keyword>
<dbReference type="InterPro" id="IPR004792">
    <property type="entry name" value="BaiN-like"/>
</dbReference>
<dbReference type="HOGENOM" id="CLU_025174_3_1_9"/>
<evidence type="ECO:0000256" key="2">
    <source>
        <dbReference type="ARBA" id="ARBA00022630"/>
    </source>
</evidence>
<sequence length="424" mass="46699">MSKVDYDVIVVGAGTSGMMAGIHAAMNGARVLVIEKNQKPGRKLILTGGGRCNVTNRSSRDDLIAHIPGNGKFLYSTLDQFDQEDIMHFFIDRGIPLKEEDHGRMFPVTDSARTIRDCLVAELSHLQVDLRLDDPVAQINYDHVHKHVSGLTTRRGQTITAHSVILAVGGMAYPRTGSQGDGYQWAEAAGHTLTDFYPTESPLLSNDSFIQDKTLQGISLRDVAVTLWDDHDKAIVTHRMDMIFTHFGYSGPAILRCSGHVNQFLMHNQATTAHLTIDLVPDRSQSDLMEEADAQRNKQLVTLLKPYLPEKLSHLIHQQVNIPIGSAYKQIDHQQITALWQRIKAFPITSYGSQPIAKGFVTGGGVHLKEIVPQTLQSKLMAGLFFCGEILDINGYTGGYNITAAFTTGAVAGQHAAWHSLARQ</sequence>
<comment type="caution">
    <text evidence="6">The sequence shown here is derived from an EMBL/GenBank/DDBJ whole genome shotgun (WGS) entry which is preliminary data.</text>
</comment>
<dbReference type="eggNOG" id="COG2081">
    <property type="taxonomic scope" value="Bacteria"/>
</dbReference>
<dbReference type="Proteomes" id="UP000006190">
    <property type="component" value="Unassembled WGS sequence"/>
</dbReference>
<dbReference type="SUPFAM" id="SSF160996">
    <property type="entry name" value="HI0933 insert domain-like"/>
    <property type="match status" value="1"/>
</dbReference>
<protein>
    <submittedName>
        <fullName evidence="6">HI0933 family flavoprotein</fullName>
    </submittedName>
</protein>
<evidence type="ECO:0000256" key="3">
    <source>
        <dbReference type="ARBA" id="ARBA00022827"/>
    </source>
</evidence>
<gene>
    <name evidence="6" type="ORF">HMPREF9708_00789</name>
</gene>
<dbReference type="PANTHER" id="PTHR42887:SF2">
    <property type="entry name" value="OS12G0638800 PROTEIN"/>
    <property type="match status" value="1"/>
</dbReference>
<accession>H3NIV0</accession>
<reference evidence="6 7" key="1">
    <citation type="submission" date="2012-01" db="EMBL/GenBank/DDBJ databases">
        <title>The Genome Sequence of Facklamia languida CCUG 37842.</title>
        <authorList>
            <consortium name="The Broad Institute Genome Sequencing Platform"/>
            <person name="Earl A."/>
            <person name="Ward D."/>
            <person name="Feldgarden M."/>
            <person name="Gevers D."/>
            <person name="Huys G."/>
            <person name="Young S.K."/>
            <person name="Zeng Q."/>
            <person name="Gargeya S."/>
            <person name="Fitzgerald M."/>
            <person name="Haas B."/>
            <person name="Abouelleil A."/>
            <person name="Alvarado L."/>
            <person name="Arachchi H.M."/>
            <person name="Berlin A."/>
            <person name="Chapman S.B."/>
            <person name="Gearin G."/>
            <person name="Goldberg J."/>
            <person name="Griggs A."/>
            <person name="Gujja S."/>
            <person name="Hansen M."/>
            <person name="Heiman D."/>
            <person name="Howarth C."/>
            <person name="Larimer J."/>
            <person name="Lui A."/>
            <person name="MacDonald P.J.P."/>
            <person name="McCowen C."/>
            <person name="Montmayeur A."/>
            <person name="Murphy C."/>
            <person name="Neiman D."/>
            <person name="Pearson M."/>
            <person name="Priest M."/>
            <person name="Roberts A."/>
            <person name="Saif S."/>
            <person name="Shea T."/>
            <person name="Sisk P."/>
            <person name="Stolte C."/>
            <person name="Sykes S."/>
            <person name="Wortman J."/>
            <person name="Nusbaum C."/>
            <person name="Birren B."/>
        </authorList>
    </citation>
    <scope>NUCLEOTIDE SEQUENCE [LARGE SCALE GENOMIC DNA]</scope>
    <source>
        <strain evidence="6 7">CCUG 37842</strain>
    </source>
</reference>
<evidence type="ECO:0000313" key="7">
    <source>
        <dbReference type="Proteomes" id="UP000006190"/>
    </source>
</evidence>
<name>H3NIV0_9LACT</name>
<dbReference type="Gene3D" id="2.40.30.10">
    <property type="entry name" value="Translation factors"/>
    <property type="match status" value="1"/>
</dbReference>
<dbReference type="InterPro" id="IPR057661">
    <property type="entry name" value="RsdA/BaiN/AoA(So)_Rossmann"/>
</dbReference>
<dbReference type="InterPro" id="IPR023166">
    <property type="entry name" value="BaiN-like_dom_sf"/>
</dbReference>
<dbReference type="Pfam" id="PF22780">
    <property type="entry name" value="HI0933_like_1st"/>
    <property type="match status" value="1"/>
</dbReference>
<dbReference type="EMBL" id="AGEG01000009">
    <property type="protein sequence ID" value="EHR37228.1"/>
    <property type="molecule type" value="Genomic_DNA"/>
</dbReference>
<dbReference type="PANTHER" id="PTHR42887">
    <property type="entry name" value="OS12G0638800 PROTEIN"/>
    <property type="match status" value="1"/>
</dbReference>
<evidence type="ECO:0000256" key="1">
    <source>
        <dbReference type="ARBA" id="ARBA00001974"/>
    </source>
</evidence>
<feature type="domain" description="RsdA/BaiN/AoA(So)-like insert" evidence="5">
    <location>
        <begin position="197"/>
        <end position="361"/>
    </location>
</feature>
<dbReference type="Pfam" id="PF03486">
    <property type="entry name" value="HI0933_like"/>
    <property type="match status" value="1"/>
</dbReference>
<dbReference type="PATRIC" id="fig|883113.3.peg.787"/>
<dbReference type="RefSeq" id="WP_006308824.1">
    <property type="nucleotide sequence ID" value="NZ_JH601133.1"/>
</dbReference>
<feature type="domain" description="RsdA/BaiN/AoA(So)-like Rossmann fold-like" evidence="4">
    <location>
        <begin position="7"/>
        <end position="414"/>
    </location>
</feature>
<dbReference type="STRING" id="883113.HMPREF9708_00789"/>
<proteinExistence type="predicted"/>
<evidence type="ECO:0000313" key="6">
    <source>
        <dbReference type="EMBL" id="EHR37228.1"/>
    </source>
</evidence>
<dbReference type="Gene3D" id="3.50.50.60">
    <property type="entry name" value="FAD/NAD(P)-binding domain"/>
    <property type="match status" value="1"/>
</dbReference>
<comment type="cofactor">
    <cofactor evidence="1">
        <name>FAD</name>
        <dbReference type="ChEBI" id="CHEBI:57692"/>
    </cofactor>
</comment>
<dbReference type="InterPro" id="IPR055178">
    <property type="entry name" value="RsdA/BaiN/AoA(So)-like_dom"/>
</dbReference>
<dbReference type="SUPFAM" id="SSF51905">
    <property type="entry name" value="FAD/NAD(P)-binding domain"/>
    <property type="match status" value="1"/>
</dbReference>
<keyword evidence="2" id="KW-0285">Flavoprotein</keyword>
<dbReference type="Gene3D" id="1.10.8.260">
    <property type="entry name" value="HI0933 insert domain-like"/>
    <property type="match status" value="1"/>
</dbReference>
<dbReference type="OrthoDB" id="9773233at2"/>
<dbReference type="NCBIfam" id="TIGR00275">
    <property type="entry name" value="aminoacetone oxidase family FAD-binding enzyme"/>
    <property type="match status" value="1"/>
</dbReference>
<evidence type="ECO:0000259" key="4">
    <source>
        <dbReference type="Pfam" id="PF03486"/>
    </source>
</evidence>
<keyword evidence="7" id="KW-1185">Reference proteome</keyword>
<evidence type="ECO:0000259" key="5">
    <source>
        <dbReference type="Pfam" id="PF22780"/>
    </source>
</evidence>
<organism evidence="6 7">
    <name type="scientific">Facklamia languida CCUG 37842</name>
    <dbReference type="NCBI Taxonomy" id="883113"/>
    <lineage>
        <taxon>Bacteria</taxon>
        <taxon>Bacillati</taxon>
        <taxon>Bacillota</taxon>
        <taxon>Bacilli</taxon>
        <taxon>Lactobacillales</taxon>
        <taxon>Aerococcaceae</taxon>
        <taxon>Facklamia</taxon>
    </lineage>
</organism>
<dbReference type="PRINTS" id="PR00411">
    <property type="entry name" value="PNDRDTASEI"/>
</dbReference>
<dbReference type="InterPro" id="IPR036188">
    <property type="entry name" value="FAD/NAD-bd_sf"/>
</dbReference>